<name>A0A9D4PAD2_RHISA</name>
<evidence type="ECO:0000313" key="2">
    <source>
        <dbReference type="EMBL" id="KAH7932380.1"/>
    </source>
</evidence>
<proteinExistence type="predicted"/>
<dbReference type="EMBL" id="JABSTV010001577">
    <property type="protein sequence ID" value="KAH7932380.1"/>
    <property type="molecule type" value="Genomic_DNA"/>
</dbReference>
<feature type="region of interest" description="Disordered" evidence="1">
    <location>
        <begin position="172"/>
        <end position="278"/>
    </location>
</feature>
<keyword evidence="3" id="KW-1185">Reference proteome</keyword>
<feature type="compositionally biased region" description="Basic and acidic residues" evidence="1">
    <location>
        <begin position="257"/>
        <end position="275"/>
    </location>
</feature>
<gene>
    <name evidence="2" type="ORF">HPB52_024674</name>
</gene>
<protein>
    <submittedName>
        <fullName evidence="2">Uncharacterized protein</fullName>
    </submittedName>
</protein>
<comment type="caution">
    <text evidence="2">The sequence shown here is derived from an EMBL/GenBank/DDBJ whole genome shotgun (WGS) entry which is preliminary data.</text>
</comment>
<accession>A0A9D4PAD2</accession>
<sequence>MGLLHVSRLEHWLNARNLEYCEPSHHRFPTAPHANVVAGSVNETAHDAASGRRRPTTAFGTFAECFAGGPAFRTAAVEDVKVTYNMKKRANLPPFVMVARKDDAKWEARKAKHVHESICKFKDYGGMFERKSVLKSELTVSIRRLMMSELAQQAKFETNKSKRLDRKLLHPLAVRRQGRHQQGRRRWQEDILTVAAGSPRSASPSKTQRSRTRTVSATQGFQADGSSSLSRRQPVGPVGFEPPRRPTPGRYFTQRRRQTEDVLASRRKREGEKPRPAAGCGCVFLARCRRQ</sequence>
<evidence type="ECO:0000313" key="3">
    <source>
        <dbReference type="Proteomes" id="UP000821837"/>
    </source>
</evidence>
<reference evidence="2" key="1">
    <citation type="journal article" date="2020" name="Cell">
        <title>Large-Scale Comparative Analyses of Tick Genomes Elucidate Their Genetic Diversity and Vector Capacities.</title>
        <authorList>
            <consortium name="Tick Genome and Microbiome Consortium (TIGMIC)"/>
            <person name="Jia N."/>
            <person name="Wang J."/>
            <person name="Shi W."/>
            <person name="Du L."/>
            <person name="Sun Y."/>
            <person name="Zhan W."/>
            <person name="Jiang J.F."/>
            <person name="Wang Q."/>
            <person name="Zhang B."/>
            <person name="Ji P."/>
            <person name="Bell-Sakyi L."/>
            <person name="Cui X.M."/>
            <person name="Yuan T.T."/>
            <person name="Jiang B.G."/>
            <person name="Yang W.F."/>
            <person name="Lam T.T."/>
            <person name="Chang Q.C."/>
            <person name="Ding S.J."/>
            <person name="Wang X.J."/>
            <person name="Zhu J.G."/>
            <person name="Ruan X.D."/>
            <person name="Zhao L."/>
            <person name="Wei J.T."/>
            <person name="Ye R.Z."/>
            <person name="Que T.C."/>
            <person name="Du C.H."/>
            <person name="Zhou Y.H."/>
            <person name="Cheng J.X."/>
            <person name="Dai P.F."/>
            <person name="Guo W.B."/>
            <person name="Han X.H."/>
            <person name="Huang E.J."/>
            <person name="Li L.F."/>
            <person name="Wei W."/>
            <person name="Gao Y.C."/>
            <person name="Liu J.Z."/>
            <person name="Shao H.Z."/>
            <person name="Wang X."/>
            <person name="Wang C.C."/>
            <person name="Yang T.C."/>
            <person name="Huo Q.B."/>
            <person name="Li W."/>
            <person name="Chen H.Y."/>
            <person name="Chen S.E."/>
            <person name="Zhou L.G."/>
            <person name="Ni X.B."/>
            <person name="Tian J.H."/>
            <person name="Sheng Y."/>
            <person name="Liu T."/>
            <person name="Pan Y.S."/>
            <person name="Xia L.Y."/>
            <person name="Li J."/>
            <person name="Zhao F."/>
            <person name="Cao W.C."/>
        </authorList>
    </citation>
    <scope>NUCLEOTIDE SEQUENCE</scope>
    <source>
        <strain evidence="2">Rsan-2018</strain>
    </source>
</reference>
<reference evidence="2" key="2">
    <citation type="submission" date="2021-09" db="EMBL/GenBank/DDBJ databases">
        <authorList>
            <person name="Jia N."/>
            <person name="Wang J."/>
            <person name="Shi W."/>
            <person name="Du L."/>
            <person name="Sun Y."/>
            <person name="Zhan W."/>
            <person name="Jiang J."/>
            <person name="Wang Q."/>
            <person name="Zhang B."/>
            <person name="Ji P."/>
            <person name="Sakyi L.B."/>
            <person name="Cui X."/>
            <person name="Yuan T."/>
            <person name="Jiang B."/>
            <person name="Yang W."/>
            <person name="Lam T.T.-Y."/>
            <person name="Chang Q."/>
            <person name="Ding S."/>
            <person name="Wang X."/>
            <person name="Zhu J."/>
            <person name="Ruan X."/>
            <person name="Zhao L."/>
            <person name="Wei J."/>
            <person name="Que T."/>
            <person name="Du C."/>
            <person name="Cheng J."/>
            <person name="Dai P."/>
            <person name="Han X."/>
            <person name="Huang E."/>
            <person name="Gao Y."/>
            <person name="Liu J."/>
            <person name="Shao H."/>
            <person name="Ye R."/>
            <person name="Li L."/>
            <person name="Wei W."/>
            <person name="Wang X."/>
            <person name="Wang C."/>
            <person name="Huo Q."/>
            <person name="Li W."/>
            <person name="Guo W."/>
            <person name="Chen H."/>
            <person name="Chen S."/>
            <person name="Zhou L."/>
            <person name="Zhou L."/>
            <person name="Ni X."/>
            <person name="Tian J."/>
            <person name="Zhou Y."/>
            <person name="Sheng Y."/>
            <person name="Liu T."/>
            <person name="Pan Y."/>
            <person name="Xia L."/>
            <person name="Li J."/>
            <person name="Zhao F."/>
            <person name="Cao W."/>
        </authorList>
    </citation>
    <scope>NUCLEOTIDE SEQUENCE</scope>
    <source>
        <strain evidence="2">Rsan-2018</strain>
        <tissue evidence="2">Larvae</tissue>
    </source>
</reference>
<dbReference type="VEuPathDB" id="VectorBase:RSAN_047154"/>
<feature type="compositionally biased region" description="Basic residues" evidence="1">
    <location>
        <begin position="176"/>
        <end position="185"/>
    </location>
</feature>
<feature type="compositionally biased region" description="Polar residues" evidence="1">
    <location>
        <begin position="200"/>
        <end position="231"/>
    </location>
</feature>
<dbReference type="Proteomes" id="UP000821837">
    <property type="component" value="Unassembled WGS sequence"/>
</dbReference>
<evidence type="ECO:0000256" key="1">
    <source>
        <dbReference type="SAM" id="MobiDB-lite"/>
    </source>
</evidence>
<dbReference type="AlphaFoldDB" id="A0A9D4PAD2"/>
<organism evidence="2 3">
    <name type="scientific">Rhipicephalus sanguineus</name>
    <name type="common">Brown dog tick</name>
    <name type="synonym">Ixodes sanguineus</name>
    <dbReference type="NCBI Taxonomy" id="34632"/>
    <lineage>
        <taxon>Eukaryota</taxon>
        <taxon>Metazoa</taxon>
        <taxon>Ecdysozoa</taxon>
        <taxon>Arthropoda</taxon>
        <taxon>Chelicerata</taxon>
        <taxon>Arachnida</taxon>
        <taxon>Acari</taxon>
        <taxon>Parasitiformes</taxon>
        <taxon>Ixodida</taxon>
        <taxon>Ixodoidea</taxon>
        <taxon>Ixodidae</taxon>
        <taxon>Rhipicephalinae</taxon>
        <taxon>Rhipicephalus</taxon>
        <taxon>Rhipicephalus</taxon>
    </lineage>
</organism>